<gene>
    <name evidence="3" type="ORF">DDR33_04935</name>
</gene>
<name>A0A2U2PJY7_9SPHI</name>
<keyword evidence="1" id="KW-1133">Transmembrane helix</keyword>
<feature type="domain" description="DUF4401" evidence="2">
    <location>
        <begin position="44"/>
        <end position="349"/>
    </location>
</feature>
<feature type="transmembrane region" description="Helical" evidence="1">
    <location>
        <begin position="146"/>
        <end position="164"/>
    </location>
</feature>
<keyword evidence="4" id="KW-1185">Reference proteome</keyword>
<comment type="caution">
    <text evidence="3">The sequence shown here is derived from an EMBL/GenBank/DDBJ whole genome shotgun (WGS) entry which is preliminary data.</text>
</comment>
<feature type="transmembrane region" description="Helical" evidence="1">
    <location>
        <begin position="303"/>
        <end position="320"/>
    </location>
</feature>
<feature type="transmembrane region" description="Helical" evidence="1">
    <location>
        <begin position="209"/>
        <end position="228"/>
    </location>
</feature>
<evidence type="ECO:0000259" key="2">
    <source>
        <dbReference type="Pfam" id="PF14351"/>
    </source>
</evidence>
<dbReference type="EMBL" id="QEAS01000003">
    <property type="protein sequence ID" value="PWG81715.1"/>
    <property type="molecule type" value="Genomic_DNA"/>
</dbReference>
<evidence type="ECO:0000256" key="1">
    <source>
        <dbReference type="SAM" id="Phobius"/>
    </source>
</evidence>
<feature type="transmembrane region" description="Helical" evidence="1">
    <location>
        <begin position="234"/>
        <end position="254"/>
    </location>
</feature>
<keyword evidence="1" id="KW-0472">Membrane</keyword>
<dbReference type="AlphaFoldDB" id="A0A2U2PJY7"/>
<sequence length="354" mass="39371">MEDKHTNEILAELISSEEGLTQTNLDEIRREISLKASLYSGIGIKILSVTGGLLAVVSFMAFLFSTEILQSGFVMIFLGVFMITASLALNKAVKNLTFDTVVISANITGYILLGMGISKMTHSDNLVALVMLFVATVTFVVSEGYMLNFIAVLVFNGCLFSFITINDAPYFMFLLTGFLAVVYTSLHLQEAYWIAKSRKFNVLYNPVRTGFLLSVIAYLVALTTNWLFDGHSSFPMLSSVILILSCMFVVYKAIKYTGIRSKINRFMIYALVVLPLLPTLFYPAIAGAVLVILICFYTGHRNSAVLGGLALAYVLIMYYYNLEYTLLVKSIILFVSGLLFLLIWTVFKKQVKAV</sequence>
<feature type="transmembrane region" description="Helical" evidence="1">
    <location>
        <begin position="38"/>
        <end position="62"/>
    </location>
</feature>
<keyword evidence="1" id="KW-0812">Transmembrane</keyword>
<dbReference type="Pfam" id="PF14351">
    <property type="entry name" value="DUF4401"/>
    <property type="match status" value="1"/>
</dbReference>
<reference evidence="3 4" key="1">
    <citation type="submission" date="2018-04" db="EMBL/GenBank/DDBJ databases">
        <title>Pedobacter chongqingensis sp. nov., isolated from a rottenly hemp rope.</title>
        <authorList>
            <person name="Cai Y."/>
        </authorList>
    </citation>
    <scope>NUCLEOTIDE SEQUENCE [LARGE SCALE GENOMIC DNA]</scope>
    <source>
        <strain evidence="3 4">FJ4-8</strain>
    </source>
</reference>
<feature type="transmembrane region" description="Helical" evidence="1">
    <location>
        <begin position="170"/>
        <end position="188"/>
    </location>
</feature>
<organism evidence="3 4">
    <name type="scientific">Pararcticibacter amylolyticus</name>
    <dbReference type="NCBI Taxonomy" id="2173175"/>
    <lineage>
        <taxon>Bacteria</taxon>
        <taxon>Pseudomonadati</taxon>
        <taxon>Bacteroidota</taxon>
        <taxon>Sphingobacteriia</taxon>
        <taxon>Sphingobacteriales</taxon>
        <taxon>Sphingobacteriaceae</taxon>
        <taxon>Pararcticibacter</taxon>
    </lineage>
</organism>
<feature type="transmembrane region" description="Helical" evidence="1">
    <location>
        <begin position="266"/>
        <end position="297"/>
    </location>
</feature>
<dbReference type="Proteomes" id="UP000245647">
    <property type="component" value="Unassembled WGS sequence"/>
</dbReference>
<dbReference type="InterPro" id="IPR025513">
    <property type="entry name" value="DUF4401"/>
</dbReference>
<feature type="transmembrane region" description="Helical" evidence="1">
    <location>
        <begin position="327"/>
        <end position="347"/>
    </location>
</feature>
<evidence type="ECO:0000313" key="3">
    <source>
        <dbReference type="EMBL" id="PWG81715.1"/>
    </source>
</evidence>
<dbReference type="OrthoDB" id="674818at2"/>
<evidence type="ECO:0000313" key="4">
    <source>
        <dbReference type="Proteomes" id="UP000245647"/>
    </source>
</evidence>
<accession>A0A2U2PJY7</accession>
<proteinExistence type="predicted"/>
<dbReference type="RefSeq" id="WP_109414661.1">
    <property type="nucleotide sequence ID" value="NZ_QEAS01000003.1"/>
</dbReference>
<protein>
    <recommendedName>
        <fullName evidence="2">DUF4401 domain-containing protein</fullName>
    </recommendedName>
</protein>
<feature type="transmembrane region" description="Helical" evidence="1">
    <location>
        <begin position="68"/>
        <end position="89"/>
    </location>
</feature>
<feature type="transmembrane region" description="Helical" evidence="1">
    <location>
        <begin position="123"/>
        <end position="141"/>
    </location>
</feature>
<feature type="transmembrane region" description="Helical" evidence="1">
    <location>
        <begin position="96"/>
        <end position="117"/>
    </location>
</feature>